<comment type="caution">
    <text evidence="1">The sequence shown here is derived from an EMBL/GenBank/DDBJ whole genome shotgun (WGS) entry which is preliminary data.</text>
</comment>
<evidence type="ECO:0000313" key="2">
    <source>
        <dbReference type="Proteomes" id="UP000799755"/>
    </source>
</evidence>
<keyword evidence="2" id="KW-1185">Reference proteome</keyword>
<name>A0ACB6Q6X3_9PLEO</name>
<dbReference type="EMBL" id="MU003583">
    <property type="protein sequence ID" value="KAF2462527.1"/>
    <property type="molecule type" value="Genomic_DNA"/>
</dbReference>
<evidence type="ECO:0000313" key="1">
    <source>
        <dbReference type="EMBL" id="KAF2462527.1"/>
    </source>
</evidence>
<organism evidence="1 2">
    <name type="scientific">Lindgomyces ingoldianus</name>
    <dbReference type="NCBI Taxonomy" id="673940"/>
    <lineage>
        <taxon>Eukaryota</taxon>
        <taxon>Fungi</taxon>
        <taxon>Dikarya</taxon>
        <taxon>Ascomycota</taxon>
        <taxon>Pezizomycotina</taxon>
        <taxon>Dothideomycetes</taxon>
        <taxon>Pleosporomycetidae</taxon>
        <taxon>Pleosporales</taxon>
        <taxon>Lindgomycetaceae</taxon>
        <taxon>Lindgomyces</taxon>
    </lineage>
</organism>
<proteinExistence type="predicted"/>
<gene>
    <name evidence="1" type="ORF">BDR25DRAFT_133035</name>
</gene>
<sequence length="93" mass="10393">MIRLLWALLEHCLTQRSTSRSLTVGQSAPTHLKQTSCLSLIGSPNLHPENAPIRNHWAAAPRYEERHICDGETRDPSSVSVPHAQAKWRSGMV</sequence>
<accession>A0ACB6Q6X3</accession>
<reference evidence="1" key="1">
    <citation type="journal article" date="2020" name="Stud. Mycol.">
        <title>101 Dothideomycetes genomes: a test case for predicting lifestyles and emergence of pathogens.</title>
        <authorList>
            <person name="Haridas S."/>
            <person name="Albert R."/>
            <person name="Binder M."/>
            <person name="Bloem J."/>
            <person name="Labutti K."/>
            <person name="Salamov A."/>
            <person name="Andreopoulos B."/>
            <person name="Baker S."/>
            <person name="Barry K."/>
            <person name="Bills G."/>
            <person name="Bluhm B."/>
            <person name="Cannon C."/>
            <person name="Castanera R."/>
            <person name="Culley D."/>
            <person name="Daum C."/>
            <person name="Ezra D."/>
            <person name="Gonzalez J."/>
            <person name="Henrissat B."/>
            <person name="Kuo A."/>
            <person name="Liang C."/>
            <person name="Lipzen A."/>
            <person name="Lutzoni F."/>
            <person name="Magnuson J."/>
            <person name="Mondo S."/>
            <person name="Nolan M."/>
            <person name="Ohm R."/>
            <person name="Pangilinan J."/>
            <person name="Park H.-J."/>
            <person name="Ramirez L."/>
            <person name="Alfaro M."/>
            <person name="Sun H."/>
            <person name="Tritt A."/>
            <person name="Yoshinaga Y."/>
            <person name="Zwiers L.-H."/>
            <person name="Turgeon B."/>
            <person name="Goodwin S."/>
            <person name="Spatafora J."/>
            <person name="Crous P."/>
            <person name="Grigoriev I."/>
        </authorList>
    </citation>
    <scope>NUCLEOTIDE SEQUENCE</scope>
    <source>
        <strain evidence="1">ATCC 200398</strain>
    </source>
</reference>
<dbReference type="Proteomes" id="UP000799755">
    <property type="component" value="Unassembled WGS sequence"/>
</dbReference>
<protein>
    <submittedName>
        <fullName evidence="1">Uncharacterized protein</fullName>
    </submittedName>
</protein>